<dbReference type="GO" id="GO:0003935">
    <property type="term" value="F:GTP cyclohydrolase II activity"/>
    <property type="evidence" value="ECO:0007669"/>
    <property type="project" value="UniProtKB-UniRule"/>
</dbReference>
<dbReference type="EMBL" id="ASSJ01000031">
    <property type="protein sequence ID" value="ERN42117.1"/>
    <property type="molecule type" value="Genomic_DNA"/>
</dbReference>
<comment type="function">
    <text evidence="3 19">Catalyzes the conversion of D-ribulose 5-phosphate to formate and 3,4-dihydroxy-2-butanone 4-phosphate.</text>
</comment>
<feature type="binding site" evidence="19">
    <location>
        <begin position="306"/>
        <end position="308"/>
    </location>
    <ligand>
        <name>GTP</name>
        <dbReference type="ChEBI" id="CHEBI:37565"/>
    </ligand>
</feature>
<dbReference type="Gene3D" id="3.40.50.10990">
    <property type="entry name" value="GTP cyclohydrolase II"/>
    <property type="match status" value="1"/>
</dbReference>
<dbReference type="NCBIfam" id="TIGR00506">
    <property type="entry name" value="ribB"/>
    <property type="match status" value="1"/>
</dbReference>
<dbReference type="Gene3D" id="3.90.870.10">
    <property type="entry name" value="DHBP synthase"/>
    <property type="match status" value="1"/>
</dbReference>
<keyword evidence="9 19" id="KW-0547">Nucleotide-binding</keyword>
<evidence type="ECO:0000256" key="16">
    <source>
        <dbReference type="ARBA" id="ARBA00023268"/>
    </source>
</evidence>
<feature type="binding site" evidence="19">
    <location>
        <position position="268"/>
    </location>
    <ligand>
        <name>Zn(2+)</name>
        <dbReference type="ChEBI" id="CHEBI:29105"/>
        <note>catalytic</note>
    </ligand>
</feature>
<comment type="cofactor">
    <cofactor evidence="19">
        <name>Zn(2+)</name>
        <dbReference type="ChEBI" id="CHEBI:29105"/>
    </cofactor>
    <text evidence="19">Binds 1 zinc ion per subunit.</text>
</comment>
<dbReference type="PANTHER" id="PTHR21327">
    <property type="entry name" value="GTP CYCLOHYDROLASE II-RELATED"/>
    <property type="match status" value="1"/>
</dbReference>
<feature type="binding site" evidence="19">
    <location>
        <position position="173"/>
    </location>
    <ligand>
        <name>D-ribulose 5-phosphate</name>
        <dbReference type="ChEBI" id="CHEBI:58121"/>
    </ligand>
</feature>
<gene>
    <name evidence="19" type="primary">ribBA</name>
    <name evidence="21" type="ORF">KR51_00012060</name>
</gene>
<evidence type="ECO:0000256" key="11">
    <source>
        <dbReference type="ARBA" id="ARBA00022833"/>
    </source>
</evidence>
<keyword evidence="13 19" id="KW-0342">GTP-binding</keyword>
<evidence type="ECO:0000256" key="15">
    <source>
        <dbReference type="ARBA" id="ARBA00023239"/>
    </source>
</evidence>
<feature type="binding site" evidence="19">
    <location>
        <position position="284"/>
    </location>
    <ligand>
        <name>GTP</name>
        <dbReference type="ChEBI" id="CHEBI:37565"/>
    </ligand>
</feature>
<dbReference type="CDD" id="cd00641">
    <property type="entry name" value="GTP_cyclohydro2"/>
    <property type="match status" value="1"/>
</dbReference>
<feature type="binding site" evidence="19">
    <location>
        <position position="35"/>
    </location>
    <ligand>
        <name>Mg(2+)</name>
        <dbReference type="ChEBI" id="CHEBI:18420"/>
        <label>1</label>
    </ligand>
</feature>
<feature type="region of interest" description="GTP cyclohydrolase II" evidence="19">
    <location>
        <begin position="211"/>
        <end position="560"/>
    </location>
</feature>
<comment type="similarity">
    <text evidence="6 19">In the N-terminal section; belongs to the DHBP synthase family.</text>
</comment>
<evidence type="ECO:0000256" key="13">
    <source>
        <dbReference type="ARBA" id="ARBA00023134"/>
    </source>
</evidence>
<dbReference type="Pfam" id="PF00925">
    <property type="entry name" value="GTP_cyclohydro2"/>
    <property type="match status" value="1"/>
</dbReference>
<dbReference type="NCBIfam" id="NF006803">
    <property type="entry name" value="PRK09311.1"/>
    <property type="match status" value="1"/>
</dbReference>
<protein>
    <recommendedName>
        <fullName evidence="19">Riboflavin biosynthesis protein RibBA</fullName>
    </recommendedName>
    <domain>
        <recommendedName>
            <fullName evidence="19">3,4-dihydroxy-2-butanone 4-phosphate synthase</fullName>
            <shortName evidence="19">DHBP synthase</shortName>
            <ecNumber evidence="19">4.1.99.12</ecNumber>
        </recommendedName>
    </domain>
    <domain>
        <recommendedName>
            <fullName evidence="19">GTP cyclohydrolase-2</fullName>
            <ecNumber evidence="19">3.5.4.25</ecNumber>
        </recommendedName>
        <alternativeName>
            <fullName evidence="19">GTP cyclohydrolase II</fullName>
        </alternativeName>
    </domain>
</protein>
<dbReference type="InterPro" id="IPR000422">
    <property type="entry name" value="DHBP_synthase_RibB"/>
</dbReference>
<evidence type="ECO:0000256" key="7">
    <source>
        <dbReference type="ARBA" id="ARBA00022619"/>
    </source>
</evidence>
<dbReference type="NCBIfam" id="NF001591">
    <property type="entry name" value="PRK00393.1"/>
    <property type="match status" value="1"/>
</dbReference>
<dbReference type="GO" id="GO:0008270">
    <property type="term" value="F:zinc ion binding"/>
    <property type="evidence" value="ECO:0007669"/>
    <property type="project" value="UniProtKB-UniRule"/>
</dbReference>
<feature type="domain" description="GTP cyclohydrolase II" evidence="20">
    <location>
        <begin position="220"/>
        <end position="384"/>
    </location>
</feature>
<comment type="pathway">
    <text evidence="5 19">Cofactor biosynthesis; riboflavin biosynthesis; 2-hydroxy-3-oxobutyl phosphate from D-ribulose 5-phosphate: step 1/1.</text>
</comment>
<feature type="binding site" evidence="19">
    <location>
        <begin position="34"/>
        <end position="35"/>
    </location>
    <ligand>
        <name>D-ribulose 5-phosphate</name>
        <dbReference type="ChEBI" id="CHEBI:58121"/>
    </ligand>
</feature>
<keyword evidence="14 19" id="KW-0464">Manganese</keyword>
<feature type="binding site" evidence="19">
    <location>
        <position position="35"/>
    </location>
    <ligand>
        <name>Mg(2+)</name>
        <dbReference type="ChEBI" id="CHEBI:18420"/>
        <label>2</label>
    </ligand>
</feature>
<evidence type="ECO:0000256" key="18">
    <source>
        <dbReference type="ARBA" id="ARBA00049295"/>
    </source>
</evidence>
<keyword evidence="10 19" id="KW-0378">Hydrolase</keyword>
<feature type="site" description="Essential for DHBP synthase activity" evidence="19">
    <location>
        <position position="173"/>
    </location>
</feature>
<feature type="binding site" evidence="19">
    <location>
        <position position="363"/>
    </location>
    <ligand>
        <name>GTP</name>
        <dbReference type="ChEBI" id="CHEBI:37565"/>
    </ligand>
</feature>
<dbReference type="GO" id="GO:0008686">
    <property type="term" value="F:3,4-dihydroxy-2-butanone-4-phosphate synthase activity"/>
    <property type="evidence" value="ECO:0007669"/>
    <property type="project" value="UniProtKB-UniRule"/>
</dbReference>
<dbReference type="SUPFAM" id="SSF142695">
    <property type="entry name" value="RibA-like"/>
    <property type="match status" value="1"/>
</dbReference>
<dbReference type="InterPro" id="IPR000926">
    <property type="entry name" value="RibA"/>
</dbReference>
<dbReference type="NCBIfam" id="NF006806">
    <property type="entry name" value="PRK09319.1"/>
    <property type="match status" value="1"/>
</dbReference>
<dbReference type="InParanoid" id="U5DMQ9"/>
<dbReference type="NCBIfam" id="TIGR00505">
    <property type="entry name" value="ribA"/>
    <property type="match status" value="1"/>
</dbReference>
<dbReference type="HAMAP" id="MF_01283">
    <property type="entry name" value="RibBA"/>
    <property type="match status" value="1"/>
</dbReference>
<keyword evidence="16 19" id="KW-0511">Multifunctional enzyme</keyword>
<dbReference type="GO" id="GO:0005829">
    <property type="term" value="C:cytosol"/>
    <property type="evidence" value="ECO:0007669"/>
    <property type="project" value="TreeGrafter"/>
</dbReference>
<accession>U5DMQ9</accession>
<organism evidence="21 22">
    <name type="scientific">Rubidibacter lacunae KORDI 51-2</name>
    <dbReference type="NCBI Taxonomy" id="582515"/>
    <lineage>
        <taxon>Bacteria</taxon>
        <taxon>Bacillati</taxon>
        <taxon>Cyanobacteriota</taxon>
        <taxon>Cyanophyceae</taxon>
        <taxon>Oscillatoriophycideae</taxon>
        <taxon>Chroococcales</taxon>
        <taxon>Aphanothecaceae</taxon>
        <taxon>Rubidibacter</taxon>
    </lineage>
</organism>
<evidence type="ECO:0000256" key="2">
    <source>
        <dbReference type="ARBA" id="ARBA00001936"/>
    </source>
</evidence>
<feature type="binding site" evidence="19">
    <location>
        <position position="368"/>
    </location>
    <ligand>
        <name>GTP</name>
        <dbReference type="ChEBI" id="CHEBI:37565"/>
    </ligand>
</feature>
<feature type="binding site" evidence="19">
    <location>
        <begin position="263"/>
        <end position="267"/>
    </location>
    <ligand>
        <name>GTP</name>
        <dbReference type="ChEBI" id="CHEBI:37565"/>
    </ligand>
</feature>
<comment type="catalytic activity">
    <reaction evidence="18 19">
        <text>GTP + 4 H2O = 2,5-diamino-6-hydroxy-4-(5-phosphoribosylamino)-pyrimidine + formate + 2 phosphate + 3 H(+)</text>
        <dbReference type="Rhea" id="RHEA:23704"/>
        <dbReference type="ChEBI" id="CHEBI:15377"/>
        <dbReference type="ChEBI" id="CHEBI:15378"/>
        <dbReference type="ChEBI" id="CHEBI:15740"/>
        <dbReference type="ChEBI" id="CHEBI:37565"/>
        <dbReference type="ChEBI" id="CHEBI:43474"/>
        <dbReference type="ChEBI" id="CHEBI:58614"/>
        <dbReference type="EC" id="3.5.4.25"/>
    </reaction>
</comment>
<sequence length="560" mass="61885">MQAQYTSPIFDDIEAAIADIRAGRMVVVVDDENRENEGDLICAAEAITPDAINFMAVEARGLICLAMKGDRLDALDLPLMVTRNTDSNQTAFTVSIDAAGHLGVTTGISAEDRARTIQAALDPTTKPDDLARPGHVFPIRAREGGVLKRAGHTEAAVDLARLAGMKPAGVICEIQNPDGSMARLPQLSDYARKHGLKLIGIADLIEYRLQHDRFVRRETICKFPSQFGEFEIYAYRNELDGSEHIAVVKGNPAEFGQHPVLVRMHSECLTGDALGSMRCDCRMQLEAALKMLESAGQGVVVYLRQEGRGIGLLNKLKAYSLQDMGLDTVEANEKLGFPADLRDYGMGAQMLNDLGVRQIRLITNNPRKIAGLRGYGLEVVERVPLLIEATQYNSTYLATKASKLDHMLLQSYLVGVAIAWRDSTTPTERYERLECVRELARRQSLVVQEEARPVAIALFGKPDLTLHLGFDQADLTTSEWFRDPDHPYIRAIAPILDELGAWDKVLRLEFLVSPGEDPMVGLQMRLDRQSFVLGADRPSVVCQKLATQTIYSFCESGKCD</sequence>
<evidence type="ECO:0000256" key="1">
    <source>
        <dbReference type="ARBA" id="ARBA00000141"/>
    </source>
</evidence>
<dbReference type="eggNOG" id="COG0108">
    <property type="taxonomic scope" value="Bacteria"/>
</dbReference>
<dbReference type="Pfam" id="PF00926">
    <property type="entry name" value="DHBP_synthase"/>
    <property type="match status" value="1"/>
</dbReference>
<evidence type="ECO:0000256" key="9">
    <source>
        <dbReference type="ARBA" id="ARBA00022741"/>
    </source>
</evidence>
<keyword evidence="15 19" id="KW-0456">Lyase</keyword>
<evidence type="ECO:0000313" key="21">
    <source>
        <dbReference type="EMBL" id="ERN42117.1"/>
    </source>
</evidence>
<evidence type="ECO:0000256" key="14">
    <source>
        <dbReference type="ARBA" id="ARBA00023211"/>
    </source>
</evidence>
<dbReference type="GO" id="GO:0009231">
    <property type="term" value="P:riboflavin biosynthetic process"/>
    <property type="evidence" value="ECO:0007669"/>
    <property type="project" value="UniProtKB-UniRule"/>
</dbReference>
<keyword evidence="11 19" id="KW-0862">Zinc</keyword>
<evidence type="ECO:0000256" key="12">
    <source>
        <dbReference type="ARBA" id="ARBA00022842"/>
    </source>
</evidence>
<dbReference type="FunFam" id="3.40.50.10990:FF:000001">
    <property type="entry name" value="Riboflavin biosynthesis protein RibBA"/>
    <property type="match status" value="1"/>
</dbReference>
<dbReference type="InterPro" id="IPR036144">
    <property type="entry name" value="RibA-like_sf"/>
</dbReference>
<dbReference type="UniPathway" id="UPA00275">
    <property type="reaction ID" value="UER00399"/>
</dbReference>
<dbReference type="FunFam" id="3.90.870.10:FF:000001">
    <property type="entry name" value="Riboflavin biosynthesis protein RibBA"/>
    <property type="match status" value="1"/>
</dbReference>
<feature type="binding site" evidence="19">
    <location>
        <position position="279"/>
    </location>
    <ligand>
        <name>Zn(2+)</name>
        <dbReference type="ChEBI" id="CHEBI:29105"/>
        <note>catalytic</note>
    </ligand>
</feature>
<comment type="caution">
    <text evidence="21">The sequence shown here is derived from an EMBL/GenBank/DDBJ whole genome shotgun (WGS) entry which is preliminary data.</text>
</comment>
<dbReference type="eggNOG" id="COG0807">
    <property type="taxonomic scope" value="Bacteria"/>
</dbReference>
<comment type="cofactor">
    <cofactor evidence="19">
        <name>Mg(2+)</name>
        <dbReference type="ChEBI" id="CHEBI:18420"/>
    </cofactor>
    <cofactor evidence="19">
        <name>Mn(2+)</name>
        <dbReference type="ChEBI" id="CHEBI:29035"/>
    </cofactor>
    <text evidence="19">Binds 2 divalent metal cations per subunit. Magnesium or manganese.</text>
</comment>
<evidence type="ECO:0000259" key="20">
    <source>
        <dbReference type="Pfam" id="PF00925"/>
    </source>
</evidence>
<name>U5DMQ9_9CHRO</name>
<dbReference type="PATRIC" id="fig|582515.4.peg.1352"/>
<dbReference type="HAMAP" id="MF_00180">
    <property type="entry name" value="RibB"/>
    <property type="match status" value="1"/>
</dbReference>
<dbReference type="STRING" id="582515.KR51_00012060"/>
<dbReference type="EC" id="3.5.4.25" evidence="19"/>
<evidence type="ECO:0000256" key="6">
    <source>
        <dbReference type="ARBA" id="ARBA00005520"/>
    </source>
</evidence>
<keyword evidence="7 19" id="KW-0686">Riboflavin biosynthesis</keyword>
<dbReference type="RefSeq" id="WP_022605660.1">
    <property type="nucleotide sequence ID" value="NZ_ASSJ01000031.1"/>
</dbReference>
<dbReference type="InterPro" id="IPR032677">
    <property type="entry name" value="GTP_cyclohydro_II"/>
</dbReference>
<dbReference type="AlphaFoldDB" id="U5DMQ9"/>
<feature type="binding site" evidence="19">
    <location>
        <position position="152"/>
    </location>
    <ligand>
        <name>Mg(2+)</name>
        <dbReference type="ChEBI" id="CHEBI:18420"/>
        <label>2</label>
    </ligand>
</feature>
<feature type="binding site" evidence="19">
    <location>
        <position position="281"/>
    </location>
    <ligand>
        <name>Zn(2+)</name>
        <dbReference type="ChEBI" id="CHEBI:29105"/>
        <note>catalytic</note>
    </ligand>
</feature>
<dbReference type="InterPro" id="IPR016299">
    <property type="entry name" value="Riboflavin_synth_RibBA"/>
</dbReference>
<feature type="region of interest" description="DHBP synthase" evidence="19">
    <location>
        <begin position="1"/>
        <end position="210"/>
    </location>
</feature>
<evidence type="ECO:0000256" key="19">
    <source>
        <dbReference type="HAMAP-Rule" id="MF_01283"/>
    </source>
</evidence>
<keyword evidence="8 19" id="KW-0479">Metal-binding</keyword>
<proteinExistence type="inferred from homology"/>
<comment type="similarity">
    <text evidence="19">In the C-terminal section; belongs to the GTP cyclohydrolase II family.</text>
</comment>
<comment type="function">
    <text evidence="17 19">Catalyzes the conversion of GTP to 2,5-diamino-6-ribosylamino-4(3H)-pyrimidinone 5'-phosphate (DARP), formate and pyrophosphate.</text>
</comment>
<dbReference type="FunCoup" id="U5DMQ9">
    <property type="interactions" value="345"/>
</dbReference>
<feature type="binding site" evidence="19">
    <location>
        <begin position="149"/>
        <end position="153"/>
    </location>
    <ligand>
        <name>D-ribulose 5-phosphate</name>
        <dbReference type="ChEBI" id="CHEBI:58121"/>
    </ligand>
</feature>
<keyword evidence="12 19" id="KW-0460">Magnesium</keyword>
<evidence type="ECO:0000256" key="4">
    <source>
        <dbReference type="ARBA" id="ARBA00004853"/>
    </source>
</evidence>
<feature type="binding site" evidence="19">
    <location>
        <position position="328"/>
    </location>
    <ligand>
        <name>GTP</name>
        <dbReference type="ChEBI" id="CHEBI:37565"/>
    </ligand>
</feature>
<evidence type="ECO:0000256" key="5">
    <source>
        <dbReference type="ARBA" id="ARBA00004904"/>
    </source>
</evidence>
<evidence type="ECO:0000256" key="17">
    <source>
        <dbReference type="ARBA" id="ARBA00043932"/>
    </source>
</evidence>
<comment type="pathway">
    <text evidence="4 19">Cofactor biosynthesis; riboflavin biosynthesis; 5-amino-6-(D-ribitylamino)uracil from GTP: step 1/4.</text>
</comment>
<reference evidence="21 22" key="1">
    <citation type="submission" date="2013-05" db="EMBL/GenBank/DDBJ databases">
        <title>Draft genome sequence of Rubidibacter lacunae KORDI 51-2.</title>
        <authorList>
            <person name="Choi D.H."/>
            <person name="Noh J.H."/>
            <person name="Kwon K.-K."/>
            <person name="Lee J.-H."/>
            <person name="Ryu J.-Y."/>
        </authorList>
    </citation>
    <scope>NUCLEOTIDE SEQUENCE [LARGE SCALE GENOMIC DNA]</scope>
    <source>
        <strain evidence="21 22">KORDI 51-2</strain>
    </source>
</reference>
<dbReference type="Proteomes" id="UP000016960">
    <property type="component" value="Unassembled WGS sequence"/>
</dbReference>
<dbReference type="GO" id="GO:0030145">
    <property type="term" value="F:manganese ion binding"/>
    <property type="evidence" value="ECO:0007669"/>
    <property type="project" value="UniProtKB-UniRule"/>
</dbReference>
<dbReference type="GO" id="GO:0005525">
    <property type="term" value="F:GTP binding"/>
    <property type="evidence" value="ECO:0007669"/>
    <property type="project" value="UniProtKB-KW"/>
</dbReference>
<dbReference type="PANTHER" id="PTHR21327:SF18">
    <property type="entry name" value="3,4-DIHYDROXY-2-BUTANONE 4-PHOSPHATE SYNTHASE"/>
    <property type="match status" value="1"/>
</dbReference>
<dbReference type="HAMAP" id="MF_00179">
    <property type="entry name" value="RibA"/>
    <property type="match status" value="1"/>
</dbReference>
<feature type="active site" description="Proton acceptor; for GTP cyclohydrolase activity" evidence="19">
    <location>
        <position position="340"/>
    </location>
</feature>
<evidence type="ECO:0000256" key="10">
    <source>
        <dbReference type="ARBA" id="ARBA00022801"/>
    </source>
</evidence>
<dbReference type="GO" id="GO:0000287">
    <property type="term" value="F:magnesium ion binding"/>
    <property type="evidence" value="ECO:0007669"/>
    <property type="project" value="UniProtKB-UniRule"/>
</dbReference>
<evidence type="ECO:0000256" key="8">
    <source>
        <dbReference type="ARBA" id="ARBA00022723"/>
    </source>
</evidence>
<comment type="catalytic activity">
    <reaction evidence="1 19">
        <text>D-ribulose 5-phosphate = (2S)-2-hydroxy-3-oxobutyl phosphate + formate + H(+)</text>
        <dbReference type="Rhea" id="RHEA:18457"/>
        <dbReference type="ChEBI" id="CHEBI:15378"/>
        <dbReference type="ChEBI" id="CHEBI:15740"/>
        <dbReference type="ChEBI" id="CHEBI:58121"/>
        <dbReference type="ChEBI" id="CHEBI:58830"/>
        <dbReference type="EC" id="4.1.99.12"/>
    </reaction>
</comment>
<dbReference type="InterPro" id="IPR017945">
    <property type="entry name" value="DHBP_synth_RibB-like_a/b_dom"/>
</dbReference>
<dbReference type="EC" id="4.1.99.12" evidence="19"/>
<comment type="cofactor">
    <cofactor evidence="2">
        <name>Mn(2+)</name>
        <dbReference type="ChEBI" id="CHEBI:29035"/>
    </cofactor>
</comment>
<evidence type="ECO:0000256" key="3">
    <source>
        <dbReference type="ARBA" id="ARBA00002284"/>
    </source>
</evidence>
<dbReference type="SUPFAM" id="SSF55821">
    <property type="entry name" value="YrdC/RibB"/>
    <property type="match status" value="1"/>
</dbReference>
<feature type="binding site" evidence="19">
    <location>
        <position position="39"/>
    </location>
    <ligand>
        <name>D-ribulose 5-phosphate</name>
        <dbReference type="ChEBI" id="CHEBI:58121"/>
    </ligand>
</feature>
<evidence type="ECO:0000313" key="22">
    <source>
        <dbReference type="Proteomes" id="UP000016960"/>
    </source>
</evidence>
<keyword evidence="22" id="KW-1185">Reference proteome</keyword>
<feature type="active site" description="Nucleophile; for GTP cyclohydrolase activity" evidence="19">
    <location>
        <position position="342"/>
    </location>
</feature>
<feature type="site" description="Essential for DHBP synthase activity" evidence="19">
    <location>
        <position position="135"/>
    </location>
</feature>